<dbReference type="Gene3D" id="1.10.10.10">
    <property type="entry name" value="Winged helix-like DNA-binding domain superfamily/Winged helix DNA-binding domain"/>
    <property type="match status" value="1"/>
</dbReference>
<protein>
    <submittedName>
        <fullName evidence="6">LysR family transcriptional regulator</fullName>
    </submittedName>
</protein>
<feature type="domain" description="HTH lysR-type" evidence="5">
    <location>
        <begin position="3"/>
        <end position="60"/>
    </location>
</feature>
<dbReference type="EMBL" id="CP104215">
    <property type="protein sequence ID" value="UWX73810.1"/>
    <property type="molecule type" value="Genomic_DNA"/>
</dbReference>
<dbReference type="InterPro" id="IPR000847">
    <property type="entry name" value="LysR_HTH_N"/>
</dbReference>
<evidence type="ECO:0000256" key="1">
    <source>
        <dbReference type="ARBA" id="ARBA00009437"/>
    </source>
</evidence>
<dbReference type="GO" id="GO:0003700">
    <property type="term" value="F:DNA-binding transcription factor activity"/>
    <property type="evidence" value="ECO:0007669"/>
    <property type="project" value="InterPro"/>
</dbReference>
<dbReference type="RefSeq" id="WP_260531721.1">
    <property type="nucleotide sequence ID" value="NZ_CP104215.1"/>
</dbReference>
<keyword evidence="4" id="KW-0804">Transcription</keyword>
<dbReference type="Pfam" id="PF00126">
    <property type="entry name" value="HTH_1"/>
    <property type="match status" value="1"/>
</dbReference>
<dbReference type="InterPro" id="IPR037424">
    <property type="entry name" value="NocR_PBP2"/>
</dbReference>
<dbReference type="InterPro" id="IPR036388">
    <property type="entry name" value="WH-like_DNA-bd_sf"/>
</dbReference>
<dbReference type="PROSITE" id="PS50931">
    <property type="entry name" value="HTH_LYSR"/>
    <property type="match status" value="1"/>
</dbReference>
<dbReference type="AlphaFoldDB" id="A0AB38U1K5"/>
<dbReference type="SUPFAM" id="SSF53850">
    <property type="entry name" value="Periplasmic binding protein-like II"/>
    <property type="match status" value="1"/>
</dbReference>
<dbReference type="Gene3D" id="3.40.190.290">
    <property type="match status" value="1"/>
</dbReference>
<dbReference type="PANTHER" id="PTHR30427:SF1">
    <property type="entry name" value="TRANSCRIPTIONAL ACTIVATOR PROTEIN LYSR"/>
    <property type="match status" value="1"/>
</dbReference>
<organism evidence="6 7">
    <name type="scientific">Burkholderia gladioli</name>
    <name type="common">Pseudomonas marginata</name>
    <name type="synonym">Phytomonas marginata</name>
    <dbReference type="NCBI Taxonomy" id="28095"/>
    <lineage>
        <taxon>Bacteria</taxon>
        <taxon>Pseudomonadati</taxon>
        <taxon>Pseudomonadota</taxon>
        <taxon>Betaproteobacteria</taxon>
        <taxon>Burkholderiales</taxon>
        <taxon>Burkholderiaceae</taxon>
        <taxon>Burkholderia</taxon>
    </lineage>
</organism>
<dbReference type="GO" id="GO:0009089">
    <property type="term" value="P:lysine biosynthetic process via diaminopimelate"/>
    <property type="evidence" value="ECO:0007669"/>
    <property type="project" value="TreeGrafter"/>
</dbReference>
<dbReference type="PANTHER" id="PTHR30427">
    <property type="entry name" value="TRANSCRIPTIONAL ACTIVATOR PROTEIN LYSR"/>
    <property type="match status" value="1"/>
</dbReference>
<keyword evidence="2" id="KW-0805">Transcription regulation</keyword>
<accession>A0AB38U1K5</accession>
<evidence type="ECO:0000256" key="2">
    <source>
        <dbReference type="ARBA" id="ARBA00023015"/>
    </source>
</evidence>
<dbReference type="Pfam" id="PF03466">
    <property type="entry name" value="LysR_substrate"/>
    <property type="match status" value="1"/>
</dbReference>
<dbReference type="SUPFAM" id="SSF46785">
    <property type="entry name" value="Winged helix' DNA-binding domain"/>
    <property type="match status" value="1"/>
</dbReference>
<sequence length="306" mass="33445">MRINLRQIEVFRAIMVTGSVSGASKLLCVSQPAISRMISHTESRLGLALFERIRGRLYPTPEARRLFVEVNAVHQSIQRVNDVANELIDKTTGALQLVASPSLAQTLIPVAIARFRQRYPTVRISIVTQTSTQLVQTLLARQAELGVAMFSLDHPNIEQKPIYNDHLVAVLPRGHRLANAKALAVQDLQSETLIGYATDTPFGGLLQQLFSSLELDMTFSVEVRLTHAACALVEAGVGVTIADEVAVMGQAWPNVVIVPLLPDITMEVNVLHARFEPMSQITQAFAQTLGELDINALRRPCGNAAA</sequence>
<evidence type="ECO:0000256" key="3">
    <source>
        <dbReference type="ARBA" id="ARBA00023125"/>
    </source>
</evidence>
<name>A0AB38U1K5_BURGA</name>
<comment type="similarity">
    <text evidence="1">Belongs to the LysR transcriptional regulatory family.</text>
</comment>
<dbReference type="InterPro" id="IPR036390">
    <property type="entry name" value="WH_DNA-bd_sf"/>
</dbReference>
<dbReference type="GO" id="GO:0043565">
    <property type="term" value="F:sequence-specific DNA binding"/>
    <property type="evidence" value="ECO:0007669"/>
    <property type="project" value="TreeGrafter"/>
</dbReference>
<evidence type="ECO:0000256" key="4">
    <source>
        <dbReference type="ARBA" id="ARBA00023163"/>
    </source>
</evidence>
<dbReference type="Proteomes" id="UP001059745">
    <property type="component" value="Chromosome 2"/>
</dbReference>
<evidence type="ECO:0000313" key="6">
    <source>
        <dbReference type="EMBL" id="UWX73810.1"/>
    </source>
</evidence>
<evidence type="ECO:0000313" key="7">
    <source>
        <dbReference type="Proteomes" id="UP001059745"/>
    </source>
</evidence>
<keyword evidence="3" id="KW-0238">DNA-binding</keyword>
<dbReference type="CDD" id="cd08415">
    <property type="entry name" value="PBP2_LysR_opines_like"/>
    <property type="match status" value="1"/>
</dbReference>
<proteinExistence type="inferred from homology"/>
<dbReference type="InterPro" id="IPR005119">
    <property type="entry name" value="LysR_subst-bd"/>
</dbReference>
<dbReference type="GO" id="GO:0010628">
    <property type="term" value="P:positive regulation of gene expression"/>
    <property type="evidence" value="ECO:0007669"/>
    <property type="project" value="TreeGrafter"/>
</dbReference>
<evidence type="ECO:0000259" key="5">
    <source>
        <dbReference type="PROSITE" id="PS50931"/>
    </source>
</evidence>
<reference evidence="6" key="1">
    <citation type="submission" date="2022-09" db="EMBL/GenBank/DDBJ databases">
        <title>Genomic of Burkholderia gladioli.</title>
        <authorList>
            <person name="Wu H."/>
        </authorList>
    </citation>
    <scope>NUCLEOTIDE SEQUENCE</scope>
    <source>
        <strain evidence="6">ZN-S4</strain>
    </source>
</reference>
<gene>
    <name evidence="6" type="ORF">NYZ96_19900</name>
</gene>